<comment type="caution">
    <text evidence="2">The sequence shown here is derived from an EMBL/GenBank/DDBJ whole genome shotgun (WGS) entry which is preliminary data.</text>
</comment>
<dbReference type="GO" id="GO:0046503">
    <property type="term" value="P:glycerolipid catabolic process"/>
    <property type="evidence" value="ECO:0007669"/>
    <property type="project" value="TreeGrafter"/>
</dbReference>
<organism evidence="2 3">
    <name type="scientific">Fonsecaea erecta</name>
    <dbReference type="NCBI Taxonomy" id="1367422"/>
    <lineage>
        <taxon>Eukaryota</taxon>
        <taxon>Fungi</taxon>
        <taxon>Dikarya</taxon>
        <taxon>Ascomycota</taxon>
        <taxon>Pezizomycotina</taxon>
        <taxon>Eurotiomycetes</taxon>
        <taxon>Chaetothyriomycetidae</taxon>
        <taxon>Chaetothyriales</taxon>
        <taxon>Herpotrichiellaceae</taxon>
        <taxon>Fonsecaea</taxon>
    </lineage>
</organism>
<dbReference type="AlphaFoldDB" id="A0A178Z8L1"/>
<evidence type="ECO:0000313" key="2">
    <source>
        <dbReference type="EMBL" id="OAP56124.1"/>
    </source>
</evidence>
<dbReference type="OrthoDB" id="408373at2759"/>
<dbReference type="PANTHER" id="PTHR43433:SF5">
    <property type="entry name" value="AB HYDROLASE-1 DOMAIN-CONTAINING PROTEIN"/>
    <property type="match status" value="1"/>
</dbReference>
<dbReference type="GeneID" id="30013471"/>
<gene>
    <name evidence="2" type="ORF">AYL99_09303</name>
</gene>
<dbReference type="PANTHER" id="PTHR43433">
    <property type="entry name" value="HYDROLASE, ALPHA/BETA FOLD FAMILY PROTEIN"/>
    <property type="match status" value="1"/>
</dbReference>
<protein>
    <recommendedName>
        <fullName evidence="1">AB hydrolase-1 domain-containing protein</fullName>
    </recommendedName>
</protein>
<dbReference type="InterPro" id="IPR029058">
    <property type="entry name" value="AB_hydrolase_fold"/>
</dbReference>
<dbReference type="SUPFAM" id="SSF53474">
    <property type="entry name" value="alpha/beta-Hydrolases"/>
    <property type="match status" value="1"/>
</dbReference>
<dbReference type="GO" id="GO:0004806">
    <property type="term" value="F:triacylglycerol lipase activity"/>
    <property type="evidence" value="ECO:0007669"/>
    <property type="project" value="TreeGrafter"/>
</dbReference>
<proteinExistence type="predicted"/>
<dbReference type="ESTHER" id="9euro-a0a178z8l1">
    <property type="family name" value="Zearalenone-hydrolase"/>
</dbReference>
<dbReference type="Pfam" id="PF00561">
    <property type="entry name" value="Abhydrolase_1"/>
    <property type="match status" value="1"/>
</dbReference>
<dbReference type="Proteomes" id="UP000078343">
    <property type="component" value="Unassembled WGS sequence"/>
</dbReference>
<evidence type="ECO:0000313" key="3">
    <source>
        <dbReference type="Proteomes" id="UP000078343"/>
    </source>
</evidence>
<dbReference type="InterPro" id="IPR000073">
    <property type="entry name" value="AB_hydrolase_1"/>
</dbReference>
<evidence type="ECO:0000259" key="1">
    <source>
        <dbReference type="Pfam" id="PF00561"/>
    </source>
</evidence>
<name>A0A178Z8L1_9EURO</name>
<reference evidence="2 3" key="1">
    <citation type="submission" date="2016-04" db="EMBL/GenBank/DDBJ databases">
        <title>Draft genome of Fonsecaea erecta CBS 125763.</title>
        <authorList>
            <person name="Weiss V.A."/>
            <person name="Vicente V.A."/>
            <person name="Raittz R.T."/>
            <person name="Moreno L.F."/>
            <person name="De Souza E.M."/>
            <person name="Pedrosa F.O."/>
            <person name="Steffens M.B."/>
            <person name="Faoro H."/>
            <person name="Tadra-Sfeir M.Z."/>
            <person name="Najafzadeh M.J."/>
            <person name="Felipe M.S."/>
            <person name="Teixeira M."/>
            <person name="Sun J."/>
            <person name="Xi L."/>
            <person name="Gomes R."/>
            <person name="De Azevedo C.M."/>
            <person name="Salgado C.G."/>
            <person name="Da Silva M.B."/>
            <person name="Nascimento M.F."/>
            <person name="Queiroz-Telles F."/>
            <person name="Attili D.S."/>
            <person name="Gorbushina A."/>
        </authorList>
    </citation>
    <scope>NUCLEOTIDE SEQUENCE [LARGE SCALE GENOMIC DNA]</scope>
    <source>
        <strain evidence="2 3">CBS 125763</strain>
    </source>
</reference>
<dbReference type="Gene3D" id="3.40.50.1820">
    <property type="entry name" value="alpha/beta hydrolase"/>
    <property type="match status" value="1"/>
</dbReference>
<feature type="domain" description="AB hydrolase-1" evidence="1">
    <location>
        <begin position="29"/>
        <end position="133"/>
    </location>
</feature>
<dbReference type="InterPro" id="IPR050471">
    <property type="entry name" value="AB_hydrolase"/>
</dbReference>
<accession>A0A178Z8L1</accession>
<sequence length="268" mass="29567">MDSTRTRSTVTTKDGITWYYEQEGSGPHVVLIPDGLGECQMMDKPMSLIAAEGFTVTTFDMPGMSRSSNAPPETYQDVTAQKLAAMVIGLMDQLDIQYASFWGCSSGALAVLALCADYPERVRNGLPHEAPTFLMGHIADLLAQDDSSIAAITARHTRAASGNEAAWDALGDEVHERLGKNYPRWAHGYINKLTQSAPISDDDLHKRPIDWTVGSGTPMWQFFNNVVIATKAGIPIKMLPGNHFPYVSHPEDMTKYLVETTRKYLENK</sequence>
<dbReference type="RefSeq" id="XP_018689491.1">
    <property type="nucleotide sequence ID" value="XM_018840810.1"/>
</dbReference>
<dbReference type="EMBL" id="LVYI01000009">
    <property type="protein sequence ID" value="OAP56124.1"/>
    <property type="molecule type" value="Genomic_DNA"/>
</dbReference>
<keyword evidence="3" id="KW-1185">Reference proteome</keyword>